<gene>
    <name evidence="2" type="ORF">B4U80_05020</name>
</gene>
<accession>A0A443QF62</accession>
<protein>
    <submittedName>
        <fullName evidence="2">Uncharacterized protein</fullName>
    </submittedName>
</protein>
<name>A0A443QF62_9ACAR</name>
<evidence type="ECO:0000313" key="2">
    <source>
        <dbReference type="EMBL" id="RWS01673.1"/>
    </source>
</evidence>
<keyword evidence="3" id="KW-1185">Reference proteome</keyword>
<sequence>MVRNFSSKNNRTDIIHGNNYRTNL</sequence>
<dbReference type="EMBL" id="NCKV01057185">
    <property type="protein sequence ID" value="RWS01673.1"/>
    <property type="molecule type" value="Genomic_DNA"/>
</dbReference>
<feature type="region of interest" description="Disordered" evidence="1">
    <location>
        <begin position="1"/>
        <end position="24"/>
    </location>
</feature>
<dbReference type="Proteomes" id="UP000288716">
    <property type="component" value="Unassembled WGS sequence"/>
</dbReference>
<comment type="caution">
    <text evidence="2">The sequence shown here is derived from an EMBL/GenBank/DDBJ whole genome shotgun (WGS) entry which is preliminary data.</text>
</comment>
<dbReference type="AlphaFoldDB" id="A0A443QF62"/>
<evidence type="ECO:0000256" key="1">
    <source>
        <dbReference type="SAM" id="MobiDB-lite"/>
    </source>
</evidence>
<proteinExistence type="predicted"/>
<dbReference type="VEuPathDB" id="VectorBase:LDEU014382"/>
<evidence type="ECO:0000313" key="3">
    <source>
        <dbReference type="Proteomes" id="UP000288716"/>
    </source>
</evidence>
<reference evidence="2 3" key="1">
    <citation type="journal article" date="2018" name="Gigascience">
        <title>Genomes of trombidid mites reveal novel predicted allergens and laterally-transferred genes associated with secondary metabolism.</title>
        <authorList>
            <person name="Dong X."/>
            <person name="Chaisiri K."/>
            <person name="Xia D."/>
            <person name="Armstrong S.D."/>
            <person name="Fang Y."/>
            <person name="Donnelly M.J."/>
            <person name="Kadowaki T."/>
            <person name="McGarry J.W."/>
            <person name="Darby A.C."/>
            <person name="Makepeace B.L."/>
        </authorList>
    </citation>
    <scope>NUCLEOTIDE SEQUENCE [LARGE SCALE GENOMIC DNA]</scope>
    <source>
        <strain evidence="2">UoL-UT</strain>
    </source>
</reference>
<organism evidence="2 3">
    <name type="scientific">Leptotrombidium deliense</name>
    <dbReference type="NCBI Taxonomy" id="299467"/>
    <lineage>
        <taxon>Eukaryota</taxon>
        <taxon>Metazoa</taxon>
        <taxon>Ecdysozoa</taxon>
        <taxon>Arthropoda</taxon>
        <taxon>Chelicerata</taxon>
        <taxon>Arachnida</taxon>
        <taxon>Acari</taxon>
        <taxon>Acariformes</taxon>
        <taxon>Trombidiformes</taxon>
        <taxon>Prostigmata</taxon>
        <taxon>Anystina</taxon>
        <taxon>Parasitengona</taxon>
        <taxon>Trombiculoidea</taxon>
        <taxon>Trombiculidae</taxon>
        <taxon>Leptotrombidium</taxon>
    </lineage>
</organism>